<dbReference type="AlphaFoldDB" id="A0AAD8UMQ9"/>
<evidence type="ECO:0000256" key="7">
    <source>
        <dbReference type="ARBA" id="ARBA00023186"/>
    </source>
</evidence>
<evidence type="ECO:0000256" key="4">
    <source>
        <dbReference type="ARBA" id="ARBA00022741"/>
    </source>
</evidence>
<dbReference type="FunFam" id="3.30.30.30:FF:000004">
    <property type="entry name" value="hypoxia up-regulated protein 1"/>
    <property type="match status" value="1"/>
</dbReference>
<dbReference type="CDD" id="cd10230">
    <property type="entry name" value="ASKHA_NBD_HSP70_HYOU1"/>
    <property type="match status" value="1"/>
</dbReference>
<keyword evidence="5" id="KW-0256">Endoplasmic reticulum</keyword>
<evidence type="ECO:0000313" key="10">
    <source>
        <dbReference type="Proteomes" id="UP001244207"/>
    </source>
</evidence>
<feature type="region of interest" description="Disordered" evidence="8">
    <location>
        <begin position="808"/>
        <end position="858"/>
    </location>
</feature>
<dbReference type="InterPro" id="IPR013126">
    <property type="entry name" value="Hsp_70_fam"/>
</dbReference>
<dbReference type="GO" id="GO:0140662">
    <property type="term" value="F:ATP-dependent protein folding chaperone"/>
    <property type="evidence" value="ECO:0007669"/>
    <property type="project" value="InterPro"/>
</dbReference>
<feature type="compositionally biased region" description="Basic residues" evidence="8">
    <location>
        <begin position="930"/>
        <end position="943"/>
    </location>
</feature>
<feature type="compositionally biased region" description="Low complexity" evidence="8">
    <location>
        <begin position="962"/>
        <end position="973"/>
    </location>
</feature>
<dbReference type="EMBL" id="JAHMHS010000068">
    <property type="protein sequence ID" value="KAK1723205.1"/>
    <property type="molecule type" value="Genomic_DNA"/>
</dbReference>
<evidence type="ECO:0000256" key="6">
    <source>
        <dbReference type="ARBA" id="ARBA00022840"/>
    </source>
</evidence>
<reference evidence="9" key="1">
    <citation type="submission" date="2021-12" db="EMBL/GenBank/DDBJ databases">
        <title>Comparative genomics, transcriptomics and evolutionary studies reveal genomic signatures of adaptation to plant cell wall in hemibiotrophic fungi.</title>
        <authorList>
            <consortium name="DOE Joint Genome Institute"/>
            <person name="Baroncelli R."/>
            <person name="Diaz J.F."/>
            <person name="Benocci T."/>
            <person name="Peng M."/>
            <person name="Battaglia E."/>
            <person name="Haridas S."/>
            <person name="Andreopoulos W."/>
            <person name="Labutti K."/>
            <person name="Pangilinan J."/>
            <person name="Floch G.L."/>
            <person name="Makela M.R."/>
            <person name="Henrissat B."/>
            <person name="Grigoriev I.V."/>
            <person name="Crouch J.A."/>
            <person name="De Vries R.P."/>
            <person name="Sukno S.A."/>
            <person name="Thon M.R."/>
        </authorList>
    </citation>
    <scope>NUCLEOTIDE SEQUENCE</scope>
    <source>
        <strain evidence="9">CBS 112980</strain>
    </source>
</reference>
<protein>
    <submittedName>
        <fullName evidence="9">Hsp70 protein-domain-containing protein</fullName>
    </submittedName>
</protein>
<feature type="compositionally biased region" description="Low complexity" evidence="8">
    <location>
        <begin position="611"/>
        <end position="639"/>
    </location>
</feature>
<dbReference type="GO" id="GO:0034663">
    <property type="term" value="C:endoplasmic reticulum chaperone complex"/>
    <property type="evidence" value="ECO:0007669"/>
    <property type="project" value="TreeGrafter"/>
</dbReference>
<feature type="region of interest" description="Disordered" evidence="8">
    <location>
        <begin position="924"/>
        <end position="1038"/>
    </location>
</feature>
<dbReference type="Proteomes" id="UP001244207">
    <property type="component" value="Unassembled WGS sequence"/>
</dbReference>
<feature type="region of interest" description="Disordered" evidence="8">
    <location>
        <begin position="759"/>
        <end position="778"/>
    </location>
</feature>
<feature type="compositionally biased region" description="Basic and acidic residues" evidence="8">
    <location>
        <begin position="840"/>
        <end position="858"/>
    </location>
</feature>
<dbReference type="GO" id="GO:0030968">
    <property type="term" value="P:endoplasmic reticulum unfolded protein response"/>
    <property type="evidence" value="ECO:0007669"/>
    <property type="project" value="TreeGrafter"/>
</dbReference>
<accession>A0AAD8UMQ9</accession>
<comment type="subcellular location">
    <subcellularLocation>
        <location evidence="1">Endoplasmic reticulum lumen</location>
    </subcellularLocation>
</comment>
<sequence>MMAQRTFSPLTVVLGCVFFFSAHVFAVSAVLGVDLGTEYIKAALVKPGIPLDIVLTKDSRRKEISAVTFKPLQSGPKSGSYPERLYGSDAIALSARFPHDVYPNLKTLLGLSVDDPIVQEYAARHPGLQLEKNEARGTAAFKSKVFTEEEEAWLVEELLAMELQSIQKNAESAAGAGTSVRSMVLTVPPYFTTEEKRAIQAAADLSGLKVLSLISDGLAVGLNYATSRQFPNINEGGKPEYHLVFDMGAGSAKATVMKFQGRTVKDVGKFNKTIQEVSVIGTGWDRTLGGDALNYLIVDDMVAQFVESKGGKKISADAEKVKAHGRAIAKLTKEAERLRHVLSANQQAGASFEGLYEDVDFKYKLTRPDFEKMAETHAARVDAVLLGALKTAQLELSDLTSVILHGGASRTPFVQKQLEQIVGSAEKLRSNVNSDEAAVFGAGFRAAELSPSFRVKEIRISEGANYASGMKWTNNKNKLQHQRLWSAVSPQGGVPKDVTFTNHEDFDVTFYQQIESAEKDTKVFSTKNLTASVAELKEKYSCVDSDIHFKVGVKLSSESGEVEVTKATVECEAEAPEKEGFVDGVKNLFGFGNKKGDQRPLDGEEDDESSTTESESSTTASTKTESTTASSSPVPSDPAADGKEPGPKKKELVTVNVEFTLEKAGLPELSRDELVKSKDRLKAFEASDKARRLREEALNQLEGFTYKVRDLLESDSFIAASTAEERATLEKKNSEASDWLYEEGADASRDELKKKYKELNDPVTKIQKRSEESEKRPELIKALKEALNSTQTFVGTIRKQIDEYDKWHASAATESSSSTSTETPSATPSSDFDGLEDEDSTGKERTMEDVVKEKGPVPPLYKREDIEVVEDVYETTSKWLKEMEKKQDALAATADPVLLVKDLQAKRDKLDKAGMDLAMKGVKNMEGKTKKASKAAKAAKKTKSTATASTSATASPEDGKKSTTTIPSKSSTTGEAPAGRTVELPGGGSYVQFGGSDGDTPSEAEIEEILKKFDQSQQAQQAAAKEQEQGDALEHDEL</sequence>
<keyword evidence="3" id="KW-0732">Signal</keyword>
<evidence type="ECO:0000256" key="3">
    <source>
        <dbReference type="ARBA" id="ARBA00022729"/>
    </source>
</evidence>
<comment type="similarity">
    <text evidence="2">Belongs to the heat shock protein 70 family.</text>
</comment>
<dbReference type="SUPFAM" id="SSF100934">
    <property type="entry name" value="Heat shock protein 70kD (HSP70), C-terminal subdomain"/>
    <property type="match status" value="1"/>
</dbReference>
<feature type="compositionally biased region" description="Low complexity" evidence="8">
    <location>
        <begin position="1015"/>
        <end position="1024"/>
    </location>
</feature>
<dbReference type="Pfam" id="PF00012">
    <property type="entry name" value="HSP70"/>
    <property type="match status" value="1"/>
</dbReference>
<proteinExistence type="inferred from homology"/>
<evidence type="ECO:0000313" key="9">
    <source>
        <dbReference type="EMBL" id="KAK1723205.1"/>
    </source>
</evidence>
<comment type="caution">
    <text evidence="9">The sequence shown here is derived from an EMBL/GenBank/DDBJ whole genome shotgun (WGS) entry which is preliminary data.</text>
</comment>
<feature type="compositionally biased region" description="Basic and acidic residues" evidence="8">
    <location>
        <begin position="640"/>
        <end position="651"/>
    </location>
</feature>
<keyword evidence="10" id="KW-1185">Reference proteome</keyword>
<dbReference type="PANTHER" id="PTHR45639">
    <property type="entry name" value="HSC70CB, ISOFORM G-RELATED"/>
    <property type="match status" value="1"/>
</dbReference>
<feature type="region of interest" description="Disordered" evidence="8">
    <location>
        <begin position="592"/>
        <end position="651"/>
    </location>
</feature>
<dbReference type="GO" id="GO:0005524">
    <property type="term" value="F:ATP binding"/>
    <property type="evidence" value="ECO:0007669"/>
    <property type="project" value="UniProtKB-KW"/>
</dbReference>
<dbReference type="GeneID" id="85386710"/>
<dbReference type="Gene3D" id="1.20.1270.10">
    <property type="match status" value="1"/>
</dbReference>
<dbReference type="PANTHER" id="PTHR45639:SF3">
    <property type="entry name" value="HYPOXIA UP-REGULATED PROTEIN 1"/>
    <property type="match status" value="1"/>
</dbReference>
<dbReference type="Gene3D" id="3.30.420.40">
    <property type="match status" value="2"/>
</dbReference>
<evidence type="ECO:0000256" key="1">
    <source>
        <dbReference type="ARBA" id="ARBA00004319"/>
    </source>
</evidence>
<feature type="compositionally biased region" description="Low complexity" evidence="8">
    <location>
        <begin position="944"/>
        <end position="955"/>
    </location>
</feature>
<evidence type="ECO:0000256" key="8">
    <source>
        <dbReference type="SAM" id="MobiDB-lite"/>
    </source>
</evidence>
<keyword evidence="7" id="KW-0143">Chaperone</keyword>
<feature type="compositionally biased region" description="Basic and acidic residues" evidence="8">
    <location>
        <begin position="768"/>
        <end position="778"/>
    </location>
</feature>
<evidence type="ECO:0000256" key="2">
    <source>
        <dbReference type="ARBA" id="ARBA00007381"/>
    </source>
</evidence>
<keyword evidence="4" id="KW-0547">Nucleotide-binding</keyword>
<dbReference type="RefSeq" id="XP_060363260.1">
    <property type="nucleotide sequence ID" value="XM_060502811.1"/>
</dbReference>
<dbReference type="PRINTS" id="PR00301">
    <property type="entry name" value="HEATSHOCK70"/>
</dbReference>
<gene>
    <name evidence="9" type="ORF">BDZ83DRAFT_394431</name>
</gene>
<dbReference type="Gene3D" id="3.90.640.10">
    <property type="entry name" value="Actin, Chain A, domain 4"/>
    <property type="match status" value="1"/>
</dbReference>
<dbReference type="GO" id="GO:0005788">
    <property type="term" value="C:endoplasmic reticulum lumen"/>
    <property type="evidence" value="ECO:0007669"/>
    <property type="project" value="UniProtKB-SubCell"/>
</dbReference>
<dbReference type="Gene3D" id="3.30.30.30">
    <property type="match status" value="1"/>
</dbReference>
<name>A0AAD8UMQ9_GLOAC</name>
<organism evidence="9 10">
    <name type="scientific">Glomerella acutata</name>
    <name type="common">Colletotrichum acutatum</name>
    <dbReference type="NCBI Taxonomy" id="27357"/>
    <lineage>
        <taxon>Eukaryota</taxon>
        <taxon>Fungi</taxon>
        <taxon>Dikarya</taxon>
        <taxon>Ascomycota</taxon>
        <taxon>Pezizomycotina</taxon>
        <taxon>Sordariomycetes</taxon>
        <taxon>Hypocreomycetidae</taxon>
        <taxon>Glomerellales</taxon>
        <taxon>Glomerellaceae</taxon>
        <taxon>Colletotrichum</taxon>
        <taxon>Colletotrichum acutatum species complex</taxon>
    </lineage>
</organism>
<dbReference type="FunFam" id="1.20.1270.10:FF:000002">
    <property type="entry name" value="Heat shock 70 kDa protein 4"/>
    <property type="match status" value="1"/>
</dbReference>
<feature type="compositionally biased region" description="Basic and acidic residues" evidence="8">
    <location>
        <begin position="1025"/>
        <end position="1038"/>
    </location>
</feature>
<dbReference type="InterPro" id="IPR043129">
    <property type="entry name" value="ATPase_NBD"/>
</dbReference>
<dbReference type="SUPFAM" id="SSF53067">
    <property type="entry name" value="Actin-like ATPase domain"/>
    <property type="match status" value="2"/>
</dbReference>
<keyword evidence="6" id="KW-0067">ATP-binding</keyword>
<dbReference type="InterPro" id="IPR029048">
    <property type="entry name" value="HSP70_C_sf"/>
</dbReference>
<evidence type="ECO:0000256" key="5">
    <source>
        <dbReference type="ARBA" id="ARBA00022824"/>
    </source>
</evidence>
<dbReference type="FunFam" id="3.90.640.10:FF:000039">
    <property type="entry name" value="Hsp70 family chaperone Lhs1/Orp150"/>
    <property type="match status" value="1"/>
</dbReference>
<dbReference type="PROSITE" id="PS51257">
    <property type="entry name" value="PROKAR_LIPOPROTEIN"/>
    <property type="match status" value="1"/>
</dbReference>
<feature type="compositionally biased region" description="Low complexity" evidence="8">
    <location>
        <begin position="809"/>
        <end position="830"/>
    </location>
</feature>